<sequence length="29" mass="3289">MTERFETVMTSDADDMARLCEGRVQIIGL</sequence>
<reference evidence="1 2" key="1">
    <citation type="submission" date="2020-08" db="EMBL/GenBank/DDBJ databases">
        <title>Sequencing the genomes of 1000 actinobacteria strains.</title>
        <authorList>
            <person name="Klenk H.-P."/>
        </authorList>
    </citation>
    <scope>NUCLEOTIDE SEQUENCE [LARGE SCALE GENOMIC DNA]</scope>
    <source>
        <strain evidence="1 2">DSM 43023</strain>
    </source>
</reference>
<proteinExistence type="predicted"/>
<comment type="caution">
    <text evidence="1">The sequence shown here is derived from an EMBL/GenBank/DDBJ whole genome shotgun (WGS) entry which is preliminary data.</text>
</comment>
<gene>
    <name evidence="1" type="ORF">FHR32_006349</name>
</gene>
<accession>A0A7W7S2E2</accession>
<dbReference type="EMBL" id="JACHJU010000003">
    <property type="protein sequence ID" value="MBB4941963.1"/>
    <property type="molecule type" value="Genomic_DNA"/>
</dbReference>
<name>A0A7W7S2E2_9ACTN</name>
<organism evidence="1 2">
    <name type="scientific">Streptosporangium album</name>
    <dbReference type="NCBI Taxonomy" id="47479"/>
    <lineage>
        <taxon>Bacteria</taxon>
        <taxon>Bacillati</taxon>
        <taxon>Actinomycetota</taxon>
        <taxon>Actinomycetes</taxon>
        <taxon>Streptosporangiales</taxon>
        <taxon>Streptosporangiaceae</taxon>
        <taxon>Streptosporangium</taxon>
    </lineage>
</organism>
<protein>
    <submittedName>
        <fullName evidence="1">Uncharacterized protein</fullName>
    </submittedName>
</protein>
<evidence type="ECO:0000313" key="1">
    <source>
        <dbReference type="EMBL" id="MBB4941963.1"/>
    </source>
</evidence>
<dbReference type="AlphaFoldDB" id="A0A7W7S2E2"/>
<evidence type="ECO:0000313" key="2">
    <source>
        <dbReference type="Proteomes" id="UP000534286"/>
    </source>
</evidence>
<keyword evidence="2" id="KW-1185">Reference proteome</keyword>
<dbReference type="Proteomes" id="UP000534286">
    <property type="component" value="Unassembled WGS sequence"/>
</dbReference>